<dbReference type="InterPro" id="IPR050903">
    <property type="entry name" value="Bact_Chemotaxis_MeTrfase"/>
</dbReference>
<dbReference type="InterPro" id="IPR005467">
    <property type="entry name" value="His_kinase_dom"/>
</dbReference>
<evidence type="ECO:0000256" key="4">
    <source>
        <dbReference type="ARBA" id="ARBA00022603"/>
    </source>
</evidence>
<gene>
    <name evidence="14" type="ordered locus">Spiaf_0215</name>
</gene>
<dbReference type="Gene3D" id="3.30.565.10">
    <property type="entry name" value="Histidine kinase-like ATPase, C-terminal domain"/>
    <property type="match status" value="1"/>
</dbReference>
<feature type="domain" description="CheB-type methylesterase" evidence="12">
    <location>
        <begin position="1"/>
        <end position="191"/>
    </location>
</feature>
<dbReference type="InterPro" id="IPR022642">
    <property type="entry name" value="CheR_C"/>
</dbReference>
<dbReference type="Gene3D" id="3.30.450.20">
    <property type="entry name" value="PAS domain"/>
    <property type="match status" value="5"/>
</dbReference>
<evidence type="ECO:0000256" key="1">
    <source>
        <dbReference type="ARBA" id="ARBA00000085"/>
    </source>
</evidence>
<evidence type="ECO:0000313" key="15">
    <source>
        <dbReference type="Proteomes" id="UP000007383"/>
    </source>
</evidence>
<evidence type="ECO:0000256" key="7">
    <source>
        <dbReference type="PROSITE-ProRule" id="PRU00050"/>
    </source>
</evidence>
<dbReference type="Pfam" id="PF01739">
    <property type="entry name" value="CheR"/>
    <property type="match status" value="1"/>
</dbReference>
<comment type="catalytic activity">
    <reaction evidence="2">
        <text>L-glutamyl-[protein] + S-adenosyl-L-methionine = [protein]-L-glutamate 5-O-methyl ester + S-adenosyl-L-homocysteine</text>
        <dbReference type="Rhea" id="RHEA:24452"/>
        <dbReference type="Rhea" id="RHEA-COMP:10208"/>
        <dbReference type="Rhea" id="RHEA-COMP:10311"/>
        <dbReference type="ChEBI" id="CHEBI:29973"/>
        <dbReference type="ChEBI" id="CHEBI:57856"/>
        <dbReference type="ChEBI" id="CHEBI:59789"/>
        <dbReference type="ChEBI" id="CHEBI:82795"/>
        <dbReference type="EC" id="2.1.1.80"/>
    </reaction>
</comment>
<dbReference type="Gene3D" id="1.10.155.10">
    <property type="entry name" value="Chemotaxis receptor methyltransferase CheR, N-terminal domain"/>
    <property type="match status" value="1"/>
</dbReference>
<dbReference type="STRING" id="889378.Spiaf_0215"/>
<feature type="domain" description="PAC" evidence="11">
    <location>
        <begin position="1281"/>
        <end position="1333"/>
    </location>
</feature>
<dbReference type="SUPFAM" id="SSF52738">
    <property type="entry name" value="Methylesterase CheB, C-terminal domain"/>
    <property type="match status" value="1"/>
</dbReference>
<dbReference type="InterPro" id="IPR029063">
    <property type="entry name" value="SAM-dependent_MTases_sf"/>
</dbReference>
<name>H9UFN1_SPIAZ</name>
<feature type="domain" description="PAC" evidence="11">
    <location>
        <begin position="796"/>
        <end position="849"/>
    </location>
</feature>
<evidence type="ECO:0000256" key="2">
    <source>
        <dbReference type="ARBA" id="ARBA00001541"/>
    </source>
</evidence>
<dbReference type="Gene3D" id="1.10.287.130">
    <property type="match status" value="1"/>
</dbReference>
<dbReference type="HOGENOM" id="CLU_000892_2_4_12"/>
<dbReference type="GO" id="GO:0006935">
    <property type="term" value="P:chemotaxis"/>
    <property type="evidence" value="ECO:0007669"/>
    <property type="project" value="UniProtKB-UniRule"/>
</dbReference>
<dbReference type="InterPro" id="IPR000700">
    <property type="entry name" value="PAS-assoc_C"/>
</dbReference>
<dbReference type="SMART" id="SM00138">
    <property type="entry name" value="MeTrc"/>
    <property type="match status" value="1"/>
</dbReference>
<dbReference type="InterPro" id="IPR035909">
    <property type="entry name" value="CheB_C"/>
</dbReference>
<dbReference type="InterPro" id="IPR000014">
    <property type="entry name" value="PAS"/>
</dbReference>
<dbReference type="InterPro" id="IPR001610">
    <property type="entry name" value="PAC"/>
</dbReference>
<feature type="region of interest" description="Disordered" evidence="8">
    <location>
        <begin position="669"/>
        <end position="688"/>
    </location>
</feature>
<dbReference type="PROSITE" id="PS50109">
    <property type="entry name" value="HIS_KIN"/>
    <property type="match status" value="1"/>
</dbReference>
<evidence type="ECO:0000256" key="6">
    <source>
        <dbReference type="ARBA" id="ARBA00022691"/>
    </source>
</evidence>
<dbReference type="GO" id="GO:0000155">
    <property type="term" value="F:phosphorelay sensor kinase activity"/>
    <property type="evidence" value="ECO:0007669"/>
    <property type="project" value="InterPro"/>
</dbReference>
<dbReference type="CDD" id="cd16922">
    <property type="entry name" value="HATPase_EvgS-ArcB-TorS-like"/>
    <property type="match status" value="1"/>
</dbReference>
<dbReference type="SUPFAM" id="SSF55785">
    <property type="entry name" value="PYP-like sensor domain (PAS domain)"/>
    <property type="match status" value="5"/>
</dbReference>
<evidence type="ECO:0000259" key="10">
    <source>
        <dbReference type="PROSITE" id="PS50112"/>
    </source>
</evidence>
<feature type="domain" description="PAC" evidence="11">
    <location>
        <begin position="1159"/>
        <end position="1210"/>
    </location>
</feature>
<dbReference type="SUPFAM" id="SSF53335">
    <property type="entry name" value="S-adenosyl-L-methionine-dependent methyltransferases"/>
    <property type="match status" value="1"/>
</dbReference>
<dbReference type="Pfam" id="PF03705">
    <property type="entry name" value="CheR_N"/>
    <property type="match status" value="1"/>
</dbReference>
<proteinExistence type="predicted"/>
<dbReference type="SUPFAM" id="SSF47384">
    <property type="entry name" value="Homodimeric domain of signal transducing histidine kinase"/>
    <property type="match status" value="1"/>
</dbReference>
<dbReference type="InterPro" id="IPR000673">
    <property type="entry name" value="Sig_transdc_resp-reg_Me-estase"/>
</dbReference>
<dbReference type="NCBIfam" id="TIGR00229">
    <property type="entry name" value="sensory_box"/>
    <property type="match status" value="4"/>
</dbReference>
<evidence type="ECO:0000259" key="11">
    <source>
        <dbReference type="PROSITE" id="PS50113"/>
    </source>
</evidence>
<keyword evidence="7" id="KW-0145">Chemotaxis</keyword>
<dbReference type="PROSITE" id="PS50112">
    <property type="entry name" value="PAS"/>
    <property type="match status" value="2"/>
</dbReference>
<dbReference type="GO" id="GO:0008983">
    <property type="term" value="F:protein-glutamate O-methyltransferase activity"/>
    <property type="evidence" value="ECO:0007669"/>
    <property type="project" value="UniProtKB-EC"/>
</dbReference>
<evidence type="ECO:0000313" key="14">
    <source>
        <dbReference type="EMBL" id="AFG36324.1"/>
    </source>
</evidence>
<dbReference type="GO" id="GO:0008984">
    <property type="term" value="F:protein-glutamate methylesterase activity"/>
    <property type="evidence" value="ECO:0007669"/>
    <property type="project" value="InterPro"/>
</dbReference>
<dbReference type="InterPro" id="IPR013655">
    <property type="entry name" value="PAS_fold_3"/>
</dbReference>
<dbReference type="SUPFAM" id="SSF55874">
    <property type="entry name" value="ATPase domain of HSP90 chaperone/DNA topoisomerase II/histidine kinase"/>
    <property type="match status" value="1"/>
</dbReference>
<dbReference type="eggNOG" id="COG1352">
    <property type="taxonomic scope" value="Bacteria"/>
</dbReference>
<dbReference type="Pfam" id="PF02518">
    <property type="entry name" value="HATPase_c"/>
    <property type="match status" value="1"/>
</dbReference>
<dbReference type="PROSITE" id="PS50113">
    <property type="entry name" value="PAC"/>
    <property type="match status" value="4"/>
</dbReference>
<evidence type="ECO:0000259" key="13">
    <source>
        <dbReference type="PROSITE" id="PS50123"/>
    </source>
</evidence>
<evidence type="ECO:0000256" key="8">
    <source>
        <dbReference type="SAM" id="MobiDB-lite"/>
    </source>
</evidence>
<dbReference type="RefSeq" id="WP_014454322.1">
    <property type="nucleotide sequence ID" value="NC_017098.1"/>
</dbReference>
<organism evidence="14 15">
    <name type="scientific">Spirochaeta africana (strain ATCC 700263 / DSM 8902 / Z-7692)</name>
    <dbReference type="NCBI Taxonomy" id="889378"/>
    <lineage>
        <taxon>Bacteria</taxon>
        <taxon>Pseudomonadati</taxon>
        <taxon>Spirochaetota</taxon>
        <taxon>Spirochaetia</taxon>
        <taxon>Spirochaetales</taxon>
        <taxon>Spirochaetaceae</taxon>
        <taxon>Spirochaeta</taxon>
    </lineage>
</organism>
<reference evidence="15" key="1">
    <citation type="journal article" date="2013" name="Stand. Genomic Sci.">
        <title>Complete genome sequence of the halophilic bacterium Spirochaeta africana type strain (Z-7692(T)) from the alkaline Lake Magadi in the East African Rift.</title>
        <authorList>
            <person name="Liolos K."/>
            <person name="Abt B."/>
            <person name="Scheuner C."/>
            <person name="Teshima H."/>
            <person name="Held B."/>
            <person name="Lapidus A."/>
            <person name="Nolan M."/>
            <person name="Lucas S."/>
            <person name="Deshpande S."/>
            <person name="Cheng J.F."/>
            <person name="Tapia R."/>
            <person name="Goodwin L.A."/>
            <person name="Pitluck S."/>
            <person name="Pagani I."/>
            <person name="Ivanova N."/>
            <person name="Mavromatis K."/>
            <person name="Mikhailova N."/>
            <person name="Huntemann M."/>
            <person name="Pati A."/>
            <person name="Chen A."/>
            <person name="Palaniappan K."/>
            <person name="Land M."/>
            <person name="Rohde M."/>
            <person name="Tindall B.J."/>
            <person name="Detter J.C."/>
            <person name="Goker M."/>
            <person name="Bristow J."/>
            <person name="Eisen J.A."/>
            <person name="Markowitz V."/>
            <person name="Hugenholtz P."/>
            <person name="Woyke T."/>
            <person name="Klenk H.P."/>
            <person name="Kyrpides N.C."/>
        </authorList>
    </citation>
    <scope>NUCLEOTIDE SEQUENCE</scope>
    <source>
        <strain evidence="15">ATCC 700263 / DSM 8902 / Z-7692</strain>
    </source>
</reference>
<dbReference type="CDD" id="cd00082">
    <property type="entry name" value="HisKA"/>
    <property type="match status" value="1"/>
</dbReference>
<dbReference type="Pfam" id="PF08448">
    <property type="entry name" value="PAS_4"/>
    <property type="match status" value="1"/>
</dbReference>
<feature type="active site" evidence="7">
    <location>
        <position position="41"/>
    </location>
</feature>
<feature type="domain" description="Histidine kinase" evidence="9">
    <location>
        <begin position="1351"/>
        <end position="1570"/>
    </location>
</feature>
<comment type="catalytic activity">
    <reaction evidence="1">
        <text>ATP + protein L-histidine = ADP + protein N-phospho-L-histidine.</text>
        <dbReference type="EC" id="2.7.13.3"/>
    </reaction>
</comment>
<dbReference type="PATRIC" id="fig|889378.3.peg.218"/>
<dbReference type="PROSITE" id="PS50123">
    <property type="entry name" value="CHER"/>
    <property type="match status" value="1"/>
</dbReference>
<dbReference type="InterPro" id="IPR035965">
    <property type="entry name" value="PAS-like_dom_sf"/>
</dbReference>
<dbReference type="CDD" id="cd16434">
    <property type="entry name" value="CheB-CheR_fusion"/>
    <property type="match status" value="1"/>
</dbReference>
<accession>H9UFN1</accession>
<dbReference type="Gene3D" id="3.40.50.180">
    <property type="entry name" value="Methylesterase CheB, C-terminal domain"/>
    <property type="match status" value="1"/>
</dbReference>
<keyword evidence="6" id="KW-0949">S-adenosyl-L-methionine</keyword>
<dbReference type="CDD" id="cd00130">
    <property type="entry name" value="PAS"/>
    <property type="match status" value="4"/>
</dbReference>
<keyword evidence="15" id="KW-1185">Reference proteome</keyword>
<dbReference type="GO" id="GO:0005737">
    <property type="term" value="C:cytoplasm"/>
    <property type="evidence" value="ECO:0007669"/>
    <property type="project" value="InterPro"/>
</dbReference>
<dbReference type="FunFam" id="3.30.565.10:FF:000010">
    <property type="entry name" value="Sensor histidine kinase RcsC"/>
    <property type="match status" value="1"/>
</dbReference>
<dbReference type="Gene3D" id="3.40.50.150">
    <property type="entry name" value="Vaccinia Virus protein VP39"/>
    <property type="match status" value="1"/>
</dbReference>
<feature type="active site" evidence="7">
    <location>
        <position position="133"/>
    </location>
</feature>
<feature type="domain" description="PAC" evidence="11">
    <location>
        <begin position="924"/>
        <end position="975"/>
    </location>
</feature>
<protein>
    <submittedName>
        <fullName evidence="14">PAS domain S-box</fullName>
    </submittedName>
</protein>
<dbReference type="Proteomes" id="UP000007383">
    <property type="component" value="Chromosome"/>
</dbReference>
<dbReference type="PANTHER" id="PTHR24422">
    <property type="entry name" value="CHEMOTAXIS PROTEIN METHYLTRANSFERASE"/>
    <property type="match status" value="1"/>
</dbReference>
<dbReference type="SMART" id="SM00091">
    <property type="entry name" value="PAS"/>
    <property type="match status" value="5"/>
</dbReference>
<dbReference type="eggNOG" id="COG2201">
    <property type="taxonomic scope" value="Bacteria"/>
</dbReference>
<feature type="domain" description="CheR-type methyltransferase" evidence="13">
    <location>
        <begin position="211"/>
        <end position="471"/>
    </location>
</feature>
<dbReference type="GO" id="GO:0032259">
    <property type="term" value="P:methylation"/>
    <property type="evidence" value="ECO:0007669"/>
    <property type="project" value="UniProtKB-KW"/>
</dbReference>
<dbReference type="Pfam" id="PF08447">
    <property type="entry name" value="PAS_3"/>
    <property type="match status" value="1"/>
</dbReference>
<keyword evidence="5" id="KW-0808">Transferase</keyword>
<dbReference type="EMBL" id="CP003282">
    <property type="protein sequence ID" value="AFG36324.1"/>
    <property type="molecule type" value="Genomic_DNA"/>
</dbReference>
<dbReference type="InterPro" id="IPR003594">
    <property type="entry name" value="HATPase_dom"/>
</dbReference>
<dbReference type="InterPro" id="IPR036804">
    <property type="entry name" value="CheR_N_sf"/>
</dbReference>
<dbReference type="PANTHER" id="PTHR24422:SF10">
    <property type="entry name" value="CHEMOTAXIS PROTEIN METHYLTRANSFERASE 2"/>
    <property type="match status" value="1"/>
</dbReference>
<dbReference type="InterPro" id="IPR003661">
    <property type="entry name" value="HisK_dim/P_dom"/>
</dbReference>
<dbReference type="InterPro" id="IPR022641">
    <property type="entry name" value="CheR_N"/>
</dbReference>
<dbReference type="OrthoDB" id="9767435at2"/>
<keyword evidence="7" id="KW-0378">Hydrolase</keyword>
<dbReference type="Pfam" id="PF00512">
    <property type="entry name" value="HisKA"/>
    <property type="match status" value="1"/>
</dbReference>
<dbReference type="GO" id="GO:0000156">
    <property type="term" value="F:phosphorelay response regulator activity"/>
    <property type="evidence" value="ECO:0007669"/>
    <property type="project" value="InterPro"/>
</dbReference>
<dbReference type="InterPro" id="IPR000780">
    <property type="entry name" value="CheR_MeTrfase"/>
</dbReference>
<dbReference type="Pfam" id="PF01339">
    <property type="entry name" value="CheB_methylest"/>
    <property type="match status" value="1"/>
</dbReference>
<dbReference type="PRINTS" id="PR00996">
    <property type="entry name" value="CHERMTFRASE"/>
</dbReference>
<dbReference type="SMART" id="SM00387">
    <property type="entry name" value="HATPase_c"/>
    <property type="match status" value="1"/>
</dbReference>
<evidence type="ECO:0000259" key="12">
    <source>
        <dbReference type="PROSITE" id="PS50122"/>
    </source>
</evidence>
<keyword evidence="3" id="KW-0597">Phosphoprotein</keyword>
<evidence type="ECO:0000256" key="3">
    <source>
        <dbReference type="ARBA" id="ARBA00022553"/>
    </source>
</evidence>
<dbReference type="InterPro" id="IPR036097">
    <property type="entry name" value="HisK_dim/P_sf"/>
</dbReference>
<feature type="domain" description="PAS" evidence="10">
    <location>
        <begin position="850"/>
        <end position="920"/>
    </location>
</feature>
<feature type="active site" evidence="7">
    <location>
        <position position="12"/>
    </location>
</feature>
<evidence type="ECO:0000259" key="9">
    <source>
        <dbReference type="PROSITE" id="PS50109"/>
    </source>
</evidence>
<dbReference type="InterPro" id="IPR013656">
    <property type="entry name" value="PAS_4"/>
</dbReference>
<dbReference type="SMART" id="SM00388">
    <property type="entry name" value="HisKA"/>
    <property type="match status" value="1"/>
</dbReference>
<dbReference type="KEGG" id="sfc:Spiaf_0215"/>
<feature type="domain" description="PAS" evidence="10">
    <location>
        <begin position="969"/>
        <end position="1039"/>
    </location>
</feature>
<evidence type="ECO:0000256" key="5">
    <source>
        <dbReference type="ARBA" id="ARBA00022679"/>
    </source>
</evidence>
<dbReference type="eggNOG" id="COG2205">
    <property type="taxonomic scope" value="Bacteria"/>
</dbReference>
<dbReference type="InterPro" id="IPR036890">
    <property type="entry name" value="HATPase_C_sf"/>
</dbReference>
<dbReference type="Pfam" id="PF13426">
    <property type="entry name" value="PAS_9"/>
    <property type="match status" value="3"/>
</dbReference>
<feature type="compositionally biased region" description="Low complexity" evidence="8">
    <location>
        <begin position="669"/>
        <end position="681"/>
    </location>
</feature>
<keyword evidence="4" id="KW-0489">Methyltransferase</keyword>
<sequence>MPAQYLVGIGASAGGLEALQALLSSVEPRKAGSMAIVIAQHVSPTYKSQLVELLSRQTALPIGEVVDGESPQGGRVYITPPDRDVAFASGRFVLTRPASGHGPRPSVDEFFCSLAENYQAAAAAIVLSGTGSDAAHGVMAIHAAGGLVMVQDPASAKYDGMPAAAIETRAVDVVAEPHVIGSSLWSWLQQGAQAFRVDKAGRSLHTGSAVEHIMQLLSDRTGTDFSRYKPATIGRRLEKRLSSLGIDSIEDYLELLRSSAGELDELFSTILIGVTYFFRDAESFDALREQLEQRLLQIGQAERIRIWVPGCATGEEAYSVAILAADILGDRIGVADIQIFATDLDEKALSVARRGRYPGTALENMPQHLRSSYFIADGDMYEVVPAIRSLVLFSRHDVTSNPPFLKLDLISCRNLLIYFGQELQQHVVPLFHYALKPEGLLFLGKSETIGGFSDLFETLSTRHKVYRRTRGSNPYANRALSFTAHAMPSRRRQIPKKREYTIADMVKDTLYHSFEHPYVVVNNTMEVMEVAGDVRDYLSIKTGAMSSDLITLIDDRYEIELRSLLTAAIRDNTPATGNLRRLPGDDRRMLRFQIKPLLYSGSSDALYLVVFEHLQLDEYSMPGRQEDSGDATMRERELELELAATREHLQNYIEELETSTEELQSLNEELQSTNEELQSSNEELETSNEELQSTNEELQIAYTELKNLNDEAEQQREQLHRSEVNLRAVLENTLQGFLLLDRSYRVVVRNETAAVMLHQLSGAEVTADPLIIDYLPGDEIEMFHHSISRCMQGETVAKTRRMVYADGSEHWLLLQFTPVPVDDDGQIQLISLAVLDITERKESELALSEEKQLNQLILDSAQVGICLTGIEGNFEQVNAGYCSLYGYTAEELVGKPFSMVLPPGMRDYAERLHKRYLQGQTEESSGEWEVLRKDGTRLTVLVGAGRLHKRDGSVYKVTTVVDITAQKQAEEERNRLFTVSLDLMGILRYDGFFQHVNPAWVSTLGYAKDRLLQEPLIELVHTDDRRRTLDFFRALIEKPQTPVSFENRCIAADGTVRWLSWNIAVVPEQRQMYVVARDVTDSRRYQNLLRDTQSVAKVGGWELDTDTEHISWTDEVYHIYDLPAGQPVDYELALSTYEPRDQELIREAIAKAVEYGESSDLEVRFTSHVGRQLWVRVTFKGVAIDGTAGKVIGTIQDITLQKQAELENLRLSLAASRTDNGVVIADHSFRLEWVNHGFEVMTGYKLSEIKARQLDKALLRMGASGKAVRQINQGIATQQSLHEELELRRRNGQECWVRLDITPVLDDDGQLVNWVALVHDITGQKEFQTELIEARNRAEEMNRLKSSFLANMSHEIRTPLNGILGMANIIRRDAGDAGIRDYADLLEQSGQRLLRTINQVLDLSKLEAHQTELFLEPMELNQLVQQVHDSIEPAVQEKQLQLVLKPHPEPLYAEGDSYLVENILLNLLNNAIKFTDEGQVTIRIRTRVVDGSPCAAVEVTDTGIGMSPEYLSRLFVPFSQESTGQARRYEGTGLGLSISREYAVLMDGDIQVESKKGTGSTFRLLLPMADRETGRGEHETRVDS</sequence>
<dbReference type="SMART" id="SM00086">
    <property type="entry name" value="PAC"/>
    <property type="match status" value="5"/>
</dbReference>
<dbReference type="PROSITE" id="PS50122">
    <property type="entry name" value="CHEB"/>
    <property type="match status" value="1"/>
</dbReference>
<dbReference type="SUPFAM" id="SSF47757">
    <property type="entry name" value="Chemotaxis receptor methyltransferase CheR, N-terminal domain"/>
    <property type="match status" value="1"/>
</dbReference>